<feature type="compositionally biased region" description="Gly residues" evidence="9">
    <location>
        <begin position="424"/>
        <end position="434"/>
    </location>
</feature>
<feature type="compositionally biased region" description="Gly residues" evidence="9">
    <location>
        <begin position="395"/>
        <end position="409"/>
    </location>
</feature>
<dbReference type="InParanoid" id="A0A4W3JPT6"/>
<feature type="region of interest" description="Disordered" evidence="9">
    <location>
        <begin position="394"/>
        <end position="446"/>
    </location>
</feature>
<dbReference type="EC" id="5.4.99.-" evidence="8"/>
<keyword evidence="13" id="KW-1185">Reference proteome</keyword>
<dbReference type="PANTHER" id="PTHR21600">
    <property type="entry name" value="MITOCHONDRIAL RNA PSEUDOURIDINE SYNTHASE"/>
    <property type="match status" value="1"/>
</dbReference>
<comment type="function">
    <text evidence="6">Pseudouridine synthase that catalyzes pseudouridylation of mRNAs.</text>
</comment>
<dbReference type="PROSITE" id="PS01129">
    <property type="entry name" value="PSI_RLU"/>
    <property type="match status" value="1"/>
</dbReference>
<dbReference type="InterPro" id="IPR006224">
    <property type="entry name" value="PsdUridine_synth_RluA-like_CS"/>
</dbReference>
<evidence type="ECO:0000256" key="3">
    <source>
        <dbReference type="ARBA" id="ARBA00022553"/>
    </source>
</evidence>
<name>A0A4W3JPT6_CALMI</name>
<sequence length="493" mass="54763">MVGTRNSLRASKWATQLSMKCVRTLPPSSHSHLPFLFSLLLSHFSHTLCFLPLFSHSFLILCLFSRNSFSSSLSFLIPSLLLFLSPCFLTLFLCVSETRSYLEGGLRKVEPYYFDFCSHCKGRWVGQSLLHVFSNEFRAEPIEYYHQAAAAGRIRLNEQPADLSTILQNNDFMRNTVHRHEPPVTAEPIRLLANTEQVVVVDKPASLPVHPCGRFRHNSVIFILAKEHGLSGLHTIHRLDRLTSGVLIFAKTLAVSKKLDQQVRDRQVHKEYVCRVEGKFPEGEITCEEPILVVSYKLGVCRVDPKGKRSRTVFRLVCHSGSSSLVRCFPITGRTHQIRVHLQYLGHPILSDPVYNSPAWGPDRARGGHRDKSDSELLEALIAAQREKEGLDLLGEGGLEGAGNEGAGAGSERAGAGSERAGAGREGVGAGSEGVGSRPQGVKDPLCGECKLVRTDPSPGDLMMYLHALRYKTPDWEYATELPSWAREDWPGD</sequence>
<dbReference type="Gene3D" id="3.30.2350.10">
    <property type="entry name" value="Pseudouridine synthase"/>
    <property type="match status" value="1"/>
</dbReference>
<feature type="compositionally biased region" description="Low complexity" evidence="9">
    <location>
        <begin position="410"/>
        <end position="421"/>
    </location>
</feature>
<dbReference type="GO" id="GO:0003723">
    <property type="term" value="F:RNA binding"/>
    <property type="evidence" value="ECO:0007669"/>
    <property type="project" value="InterPro"/>
</dbReference>
<feature type="transmembrane region" description="Helical" evidence="10">
    <location>
        <begin position="35"/>
        <end position="61"/>
    </location>
</feature>
<dbReference type="FunFam" id="3.30.2350.10:FF:000010">
    <property type="entry name" value="RNA pseudouridine synthase domain-containing 2"/>
    <property type="match status" value="1"/>
</dbReference>
<comment type="catalytic activity">
    <reaction evidence="1">
        <text>a uridine in mRNA = a pseudouridine in mRNA</text>
        <dbReference type="Rhea" id="RHEA:56644"/>
        <dbReference type="Rhea" id="RHEA-COMP:14658"/>
        <dbReference type="Rhea" id="RHEA-COMP:14659"/>
        <dbReference type="ChEBI" id="CHEBI:65314"/>
        <dbReference type="ChEBI" id="CHEBI:65315"/>
    </reaction>
</comment>
<evidence type="ECO:0000313" key="13">
    <source>
        <dbReference type="Proteomes" id="UP000314986"/>
    </source>
</evidence>
<reference evidence="12" key="4">
    <citation type="submission" date="2025-08" db="UniProtKB">
        <authorList>
            <consortium name="Ensembl"/>
        </authorList>
    </citation>
    <scope>IDENTIFICATION</scope>
</reference>
<accession>A0A4W3JPT6</accession>
<dbReference type="PANTHER" id="PTHR21600:SF40">
    <property type="entry name" value="PSEUDOURIDYLATE SYNTHASE RPUSD2"/>
    <property type="match status" value="1"/>
</dbReference>
<comment type="catalytic activity">
    <reaction evidence="8">
        <text>a uridine in RNA = a pseudouridine in RNA</text>
        <dbReference type="Rhea" id="RHEA:48348"/>
        <dbReference type="Rhea" id="RHEA-COMP:12068"/>
        <dbReference type="Rhea" id="RHEA-COMP:12069"/>
        <dbReference type="ChEBI" id="CHEBI:65314"/>
        <dbReference type="ChEBI" id="CHEBI:65315"/>
    </reaction>
</comment>
<dbReference type="OMA" id="QTYCKGR"/>
<dbReference type="AlphaFoldDB" id="A0A4W3JPT6"/>
<evidence type="ECO:0000256" key="6">
    <source>
        <dbReference type="ARBA" id="ARBA00057241"/>
    </source>
</evidence>
<reference evidence="13" key="3">
    <citation type="journal article" date="2014" name="Nature">
        <title>Elephant shark genome provides unique insights into gnathostome evolution.</title>
        <authorList>
            <consortium name="International Elephant Shark Genome Sequencing Consortium"/>
            <person name="Venkatesh B."/>
            <person name="Lee A.P."/>
            <person name="Ravi V."/>
            <person name="Maurya A.K."/>
            <person name="Lian M.M."/>
            <person name="Swann J.B."/>
            <person name="Ohta Y."/>
            <person name="Flajnik M.F."/>
            <person name="Sutoh Y."/>
            <person name="Kasahara M."/>
            <person name="Hoon S."/>
            <person name="Gangu V."/>
            <person name="Roy S.W."/>
            <person name="Irimia M."/>
            <person name="Korzh V."/>
            <person name="Kondrychyn I."/>
            <person name="Lim Z.W."/>
            <person name="Tay B.H."/>
            <person name="Tohari S."/>
            <person name="Kong K.W."/>
            <person name="Ho S."/>
            <person name="Lorente-Galdos B."/>
            <person name="Quilez J."/>
            <person name="Marques-Bonet T."/>
            <person name="Raney B.J."/>
            <person name="Ingham P.W."/>
            <person name="Tay A."/>
            <person name="Hillier L.W."/>
            <person name="Minx P."/>
            <person name="Boehm T."/>
            <person name="Wilson R.K."/>
            <person name="Brenner S."/>
            <person name="Warren W.C."/>
        </authorList>
    </citation>
    <scope>NUCLEOTIDE SEQUENCE [LARGE SCALE GENOMIC DNA]</scope>
</reference>
<evidence type="ECO:0000256" key="7">
    <source>
        <dbReference type="PIRSR" id="PIRSR606225-1"/>
    </source>
</evidence>
<dbReference type="Pfam" id="PF00849">
    <property type="entry name" value="PseudoU_synth_2"/>
    <property type="match status" value="1"/>
</dbReference>
<keyword evidence="4" id="KW-0507">mRNA processing</keyword>
<reference evidence="12" key="5">
    <citation type="submission" date="2025-09" db="UniProtKB">
        <authorList>
            <consortium name="Ensembl"/>
        </authorList>
    </citation>
    <scope>IDENTIFICATION</scope>
</reference>
<organism evidence="12 13">
    <name type="scientific">Callorhinchus milii</name>
    <name type="common">Ghost shark</name>
    <dbReference type="NCBI Taxonomy" id="7868"/>
    <lineage>
        <taxon>Eukaryota</taxon>
        <taxon>Metazoa</taxon>
        <taxon>Chordata</taxon>
        <taxon>Craniata</taxon>
        <taxon>Vertebrata</taxon>
        <taxon>Chondrichthyes</taxon>
        <taxon>Holocephali</taxon>
        <taxon>Chimaeriformes</taxon>
        <taxon>Callorhinchidae</taxon>
        <taxon>Callorhinchus</taxon>
    </lineage>
</organism>
<keyword evidence="10" id="KW-0472">Membrane</keyword>
<dbReference type="Proteomes" id="UP000314986">
    <property type="component" value="Unassembled WGS sequence"/>
</dbReference>
<dbReference type="GO" id="GO:0000455">
    <property type="term" value="P:enzyme-directed rRNA pseudouridine synthesis"/>
    <property type="evidence" value="ECO:0007669"/>
    <property type="project" value="TreeGrafter"/>
</dbReference>
<dbReference type="SMR" id="A0A4W3JPT6"/>
<protein>
    <recommendedName>
        <fullName evidence="8">Pseudouridine synthase</fullName>
        <ecNumber evidence="8">5.4.99.-</ecNumber>
    </recommendedName>
</protein>
<proteinExistence type="inferred from homology"/>
<dbReference type="SUPFAM" id="SSF55120">
    <property type="entry name" value="Pseudouridine synthase"/>
    <property type="match status" value="1"/>
</dbReference>
<dbReference type="NCBIfam" id="TIGR00005">
    <property type="entry name" value="rluA_subfam"/>
    <property type="match status" value="1"/>
</dbReference>
<keyword evidence="10" id="KW-1133">Transmembrane helix</keyword>
<feature type="domain" description="Pseudouridine synthase RsuA/RluA-like" evidence="11">
    <location>
        <begin position="197"/>
        <end position="343"/>
    </location>
</feature>
<keyword evidence="10" id="KW-0812">Transmembrane</keyword>
<evidence type="ECO:0000256" key="5">
    <source>
        <dbReference type="ARBA" id="ARBA00023235"/>
    </source>
</evidence>
<comment type="similarity">
    <text evidence="2 8">Belongs to the pseudouridine synthase RluA family.</text>
</comment>
<feature type="transmembrane region" description="Helical" evidence="10">
    <location>
        <begin position="73"/>
        <end position="93"/>
    </location>
</feature>
<evidence type="ECO:0000313" key="12">
    <source>
        <dbReference type="Ensembl" id="ENSCMIP00000041246.1"/>
    </source>
</evidence>
<comment type="function">
    <text evidence="8">Responsible for synthesis of pseudouridine from uracil.</text>
</comment>
<evidence type="ECO:0000256" key="4">
    <source>
        <dbReference type="ARBA" id="ARBA00022664"/>
    </source>
</evidence>
<feature type="active site" evidence="7">
    <location>
        <position position="240"/>
    </location>
</feature>
<keyword evidence="5 8" id="KW-0413">Isomerase</keyword>
<dbReference type="CDD" id="cd02557">
    <property type="entry name" value="PseudoU_synth_ScRIB2"/>
    <property type="match status" value="1"/>
</dbReference>
<evidence type="ECO:0000256" key="8">
    <source>
        <dbReference type="RuleBase" id="RU362028"/>
    </source>
</evidence>
<dbReference type="STRING" id="7868.ENSCMIP00000041246"/>
<reference evidence="13" key="2">
    <citation type="journal article" date="2007" name="PLoS Biol.">
        <title>Survey sequencing and comparative analysis of the elephant shark (Callorhinchus milii) genome.</title>
        <authorList>
            <person name="Venkatesh B."/>
            <person name="Kirkness E.F."/>
            <person name="Loh Y.H."/>
            <person name="Halpern A.L."/>
            <person name="Lee A.P."/>
            <person name="Johnson J."/>
            <person name="Dandona N."/>
            <person name="Viswanathan L.D."/>
            <person name="Tay A."/>
            <person name="Venter J.C."/>
            <person name="Strausberg R.L."/>
            <person name="Brenner S."/>
        </authorList>
    </citation>
    <scope>NUCLEOTIDE SEQUENCE [LARGE SCALE GENOMIC DNA]</scope>
</reference>
<evidence type="ECO:0000256" key="2">
    <source>
        <dbReference type="ARBA" id="ARBA00010876"/>
    </source>
</evidence>
<evidence type="ECO:0000256" key="10">
    <source>
        <dbReference type="SAM" id="Phobius"/>
    </source>
</evidence>
<evidence type="ECO:0000256" key="9">
    <source>
        <dbReference type="SAM" id="MobiDB-lite"/>
    </source>
</evidence>
<dbReference type="InterPro" id="IPR006145">
    <property type="entry name" value="PsdUridine_synth_RsuA/RluA"/>
</dbReference>
<dbReference type="InterPro" id="IPR020103">
    <property type="entry name" value="PsdUridine_synth_cat_dom_sf"/>
</dbReference>
<dbReference type="InterPro" id="IPR050188">
    <property type="entry name" value="RluA_PseudoU_synthase"/>
</dbReference>
<dbReference type="GeneTree" id="ENSGT00420000029802"/>
<dbReference type="Ensembl" id="ENSCMIT00000041829.1">
    <property type="protein sequence ID" value="ENSCMIP00000041246.1"/>
    <property type="gene ID" value="ENSCMIG00000017193.1"/>
</dbReference>
<dbReference type="GO" id="GO:0009982">
    <property type="term" value="F:pseudouridine synthase activity"/>
    <property type="evidence" value="ECO:0007669"/>
    <property type="project" value="InterPro"/>
</dbReference>
<dbReference type="GO" id="GO:0006397">
    <property type="term" value="P:mRNA processing"/>
    <property type="evidence" value="ECO:0007669"/>
    <property type="project" value="UniProtKB-KW"/>
</dbReference>
<evidence type="ECO:0000256" key="1">
    <source>
        <dbReference type="ARBA" id="ARBA00001166"/>
    </source>
</evidence>
<dbReference type="InterPro" id="IPR006225">
    <property type="entry name" value="PsdUridine_synth_RluC/D"/>
</dbReference>
<keyword evidence="3" id="KW-0597">Phosphoprotein</keyword>
<evidence type="ECO:0000259" key="11">
    <source>
        <dbReference type="Pfam" id="PF00849"/>
    </source>
</evidence>
<reference evidence="13" key="1">
    <citation type="journal article" date="2006" name="Science">
        <title>Ancient noncoding elements conserved in the human genome.</title>
        <authorList>
            <person name="Venkatesh B."/>
            <person name="Kirkness E.F."/>
            <person name="Loh Y.H."/>
            <person name="Halpern A.L."/>
            <person name="Lee A.P."/>
            <person name="Johnson J."/>
            <person name="Dandona N."/>
            <person name="Viswanathan L.D."/>
            <person name="Tay A."/>
            <person name="Venter J.C."/>
            <person name="Strausberg R.L."/>
            <person name="Brenner S."/>
        </authorList>
    </citation>
    <scope>NUCLEOTIDE SEQUENCE [LARGE SCALE GENOMIC DNA]</scope>
</reference>